<evidence type="ECO:0000256" key="3">
    <source>
        <dbReference type="ARBA" id="ARBA00022448"/>
    </source>
</evidence>
<reference evidence="6" key="1">
    <citation type="journal article" date="2023" name="Int. J. Syst. Evol. Microbiol.">
        <title>Sinisalibacter aestuarii sp. nov., isolated from estuarine sediment of the Arakawa River.</title>
        <authorList>
            <person name="Arafat S.T."/>
            <person name="Hirano S."/>
            <person name="Sato A."/>
            <person name="Takeuchi K."/>
            <person name="Yasuda T."/>
            <person name="Terahara T."/>
            <person name="Hamada M."/>
            <person name="Kobayashi T."/>
        </authorList>
    </citation>
    <scope>NUCLEOTIDE SEQUENCE</scope>
    <source>
        <strain evidence="6">B-399</strain>
    </source>
</reference>
<name>A0ABQ5LY45_9RHOB</name>
<gene>
    <name evidence="6" type="ORF">STA1M1_37630</name>
</gene>
<feature type="domain" description="Solute-binding protein family 5" evidence="5">
    <location>
        <begin position="38"/>
        <end position="404"/>
    </location>
</feature>
<accession>A0ABQ5LY45</accession>
<dbReference type="Gene3D" id="3.40.190.10">
    <property type="entry name" value="Periplasmic binding protein-like II"/>
    <property type="match status" value="1"/>
</dbReference>
<organism evidence="6 7">
    <name type="scientific">Sinisalibacter aestuarii</name>
    <dbReference type="NCBI Taxonomy" id="2949426"/>
    <lineage>
        <taxon>Bacteria</taxon>
        <taxon>Pseudomonadati</taxon>
        <taxon>Pseudomonadota</taxon>
        <taxon>Alphaproteobacteria</taxon>
        <taxon>Rhodobacterales</taxon>
        <taxon>Roseobacteraceae</taxon>
        <taxon>Sinisalibacter</taxon>
    </lineage>
</organism>
<keyword evidence="7" id="KW-1185">Reference proteome</keyword>
<proteinExistence type="inferred from homology"/>
<dbReference type="EMBL" id="BROH01000015">
    <property type="protein sequence ID" value="GKY89894.1"/>
    <property type="molecule type" value="Genomic_DNA"/>
</dbReference>
<comment type="caution">
    <text evidence="6">The sequence shown here is derived from an EMBL/GenBank/DDBJ whole genome shotgun (WGS) entry which is preliminary data.</text>
</comment>
<dbReference type="SUPFAM" id="SSF53850">
    <property type="entry name" value="Periplasmic binding protein-like II"/>
    <property type="match status" value="1"/>
</dbReference>
<dbReference type="Pfam" id="PF00496">
    <property type="entry name" value="SBP_bac_5"/>
    <property type="match status" value="1"/>
</dbReference>
<evidence type="ECO:0000256" key="4">
    <source>
        <dbReference type="ARBA" id="ARBA00022729"/>
    </source>
</evidence>
<comment type="subcellular location">
    <subcellularLocation>
        <location evidence="1">Periplasm</location>
    </subcellularLocation>
</comment>
<dbReference type="InterPro" id="IPR000914">
    <property type="entry name" value="SBP_5_dom"/>
</dbReference>
<keyword evidence="3" id="KW-0813">Transport</keyword>
<evidence type="ECO:0000313" key="7">
    <source>
        <dbReference type="Proteomes" id="UP001144205"/>
    </source>
</evidence>
<evidence type="ECO:0000259" key="5">
    <source>
        <dbReference type="Pfam" id="PF00496"/>
    </source>
</evidence>
<protein>
    <recommendedName>
        <fullName evidence="5">Solute-binding protein family 5 domain-containing protein</fullName>
    </recommendedName>
</protein>
<dbReference type="PANTHER" id="PTHR30290">
    <property type="entry name" value="PERIPLASMIC BINDING COMPONENT OF ABC TRANSPORTER"/>
    <property type="match status" value="1"/>
</dbReference>
<evidence type="ECO:0000313" key="6">
    <source>
        <dbReference type="EMBL" id="GKY89894.1"/>
    </source>
</evidence>
<dbReference type="CDD" id="cd00995">
    <property type="entry name" value="PBP2_NikA_DppA_OppA_like"/>
    <property type="match status" value="1"/>
</dbReference>
<sequence length="482" mass="52030">MSSPPDTLDPAKSAGTESTYGLISAAYETLVKRNMDGEIRPEVAVSWETTADSATLKLRDSIVCSDGTEMTPAMVARSLERMGAPETASPYISRVVGTAGYTVTSDDAERTVTIKLNAPNSDLLLGLSNPATSITCPAGLDSEDQLRNTSFGTGPYMIDTSRSLDGETYTLVANPYAPEREGAFPDELVFRVIVNNTTAANELISGGIDIASITGRDQDRLRADPSLTVTDLAQWGSQYLSMNHREDHPTSDMEVRRAIMTAIDREKAARVGTFDHGVVASSLVSSNQECYDPTTEDALPEASIEAAREILTNAGWTPNDKGIFEKDGQPLVLRVIGTPTLSNSTPEYVLQALTEMGAQASLKTGSVQEYIVMFRGDDWDVEVRPYIASIDTPNAMSAHVSGPNNHAKIENAKFDAARDRALAAAPGSDERCAAWSEAQHAILESWDALPLFGSYYTFFNRNGISFEMMVPATLDAATIRLD</sequence>
<dbReference type="InterPro" id="IPR039424">
    <property type="entry name" value="SBP_5"/>
</dbReference>
<evidence type="ECO:0000256" key="1">
    <source>
        <dbReference type="ARBA" id="ARBA00004418"/>
    </source>
</evidence>
<comment type="similarity">
    <text evidence="2">Belongs to the bacterial solute-binding protein 5 family.</text>
</comment>
<dbReference type="PANTHER" id="PTHR30290:SF10">
    <property type="entry name" value="PERIPLASMIC OLIGOPEPTIDE-BINDING PROTEIN-RELATED"/>
    <property type="match status" value="1"/>
</dbReference>
<dbReference type="Proteomes" id="UP001144205">
    <property type="component" value="Unassembled WGS sequence"/>
</dbReference>
<evidence type="ECO:0000256" key="2">
    <source>
        <dbReference type="ARBA" id="ARBA00005695"/>
    </source>
</evidence>
<dbReference type="Gene3D" id="3.10.105.10">
    <property type="entry name" value="Dipeptide-binding Protein, Domain 3"/>
    <property type="match status" value="1"/>
</dbReference>
<dbReference type="PIRSF" id="PIRSF002741">
    <property type="entry name" value="MppA"/>
    <property type="match status" value="1"/>
</dbReference>
<keyword evidence="4" id="KW-0732">Signal</keyword>
<dbReference type="InterPro" id="IPR030678">
    <property type="entry name" value="Peptide/Ni-bd"/>
</dbReference>